<keyword evidence="2" id="KW-1185">Reference proteome</keyword>
<sequence>MSLLVNTCKKSYASNDIVCSPADLLVITNLMEGVVSVFDEVGLGGTDVPTPSKKRVMKFGVNRKADRLGCTVTLKHVKPGKNEVDIFAHKALFDADYKHSMSATGIRQIYGGEI</sequence>
<accession>E4TY84</accession>
<dbReference type="EMBL" id="CP002355">
    <property type="protein sequence ID" value="ADR34004.1"/>
    <property type="molecule type" value="Genomic_DNA"/>
</dbReference>
<proteinExistence type="predicted"/>
<evidence type="ECO:0000313" key="1">
    <source>
        <dbReference type="EMBL" id="ADR34004.1"/>
    </source>
</evidence>
<organism evidence="1 2">
    <name type="scientific">Sulfuricurvum kujiense (strain ATCC BAA-921 / DSM 16994 / JCM 11577 / YK-1)</name>
    <dbReference type="NCBI Taxonomy" id="709032"/>
    <lineage>
        <taxon>Bacteria</taxon>
        <taxon>Pseudomonadati</taxon>
        <taxon>Campylobacterota</taxon>
        <taxon>Epsilonproteobacteria</taxon>
        <taxon>Campylobacterales</taxon>
        <taxon>Sulfurimonadaceae</taxon>
        <taxon>Sulfuricurvum</taxon>
    </lineage>
</organism>
<dbReference type="Proteomes" id="UP000008721">
    <property type="component" value="Chromosome"/>
</dbReference>
<evidence type="ECO:0000313" key="2">
    <source>
        <dbReference type="Proteomes" id="UP000008721"/>
    </source>
</evidence>
<reference evidence="1 2" key="1">
    <citation type="journal article" date="2012" name="Stand. Genomic Sci.">
        <title>Complete genome sequence of the sulfur compounds oxidizing chemolithoautotroph Sulfuricurvum kujiense type strain (YK-1(T)).</title>
        <authorList>
            <person name="Han C."/>
            <person name="Kotsyurbenko O."/>
            <person name="Chertkov O."/>
            <person name="Held B."/>
            <person name="Lapidus A."/>
            <person name="Nolan M."/>
            <person name="Lucas S."/>
            <person name="Hammon N."/>
            <person name="Deshpande S."/>
            <person name="Cheng J.F."/>
            <person name="Tapia R."/>
            <person name="Goodwin L.A."/>
            <person name="Pitluck S."/>
            <person name="Liolios K."/>
            <person name="Pagani I."/>
            <person name="Ivanova N."/>
            <person name="Mavromatis K."/>
            <person name="Mikhailova N."/>
            <person name="Pati A."/>
            <person name="Chen A."/>
            <person name="Palaniappan K."/>
            <person name="Land M."/>
            <person name="Hauser L."/>
            <person name="Chang Y.J."/>
            <person name="Jeffries C.D."/>
            <person name="Brambilla E.M."/>
            <person name="Rohde M."/>
            <person name="Spring S."/>
            <person name="Sikorski J."/>
            <person name="Goker M."/>
            <person name="Woyke T."/>
            <person name="Bristow J."/>
            <person name="Eisen J.A."/>
            <person name="Markowitz V."/>
            <person name="Hugenholtz P."/>
            <person name="Kyrpides N.C."/>
            <person name="Klenk H.P."/>
            <person name="Detter J.C."/>
        </authorList>
    </citation>
    <scope>NUCLEOTIDE SEQUENCE [LARGE SCALE GENOMIC DNA]</scope>
    <source>
        <strain evidence="2">ATCC BAA-921 / DSM 16994 / JCM 11577 / YK-1</strain>
    </source>
</reference>
<gene>
    <name evidence="1" type="ordered locus">Sulku_1341</name>
</gene>
<dbReference type="STRING" id="709032.Sulku_1341"/>
<protein>
    <submittedName>
        <fullName evidence="1">Uncharacterized protein</fullName>
    </submittedName>
</protein>
<name>E4TY84_SULKY</name>
<dbReference type="HOGENOM" id="CLU_2119879_0_0_7"/>
<dbReference type="AlphaFoldDB" id="E4TY84"/>
<dbReference type="KEGG" id="sku:Sulku_1341"/>